<dbReference type="AlphaFoldDB" id="A0A1L9N4F8"/>
<accession>A0A1L9N4F8</accession>
<reference evidence="3" key="1">
    <citation type="journal article" date="2017" name="Genome Biol.">
        <title>Comparative genomics reveals high biological diversity and specific adaptations in the industrially and medically important fungal genus Aspergillus.</title>
        <authorList>
            <person name="de Vries R.P."/>
            <person name="Riley R."/>
            <person name="Wiebenga A."/>
            <person name="Aguilar-Osorio G."/>
            <person name="Amillis S."/>
            <person name="Uchima C.A."/>
            <person name="Anderluh G."/>
            <person name="Asadollahi M."/>
            <person name="Askin M."/>
            <person name="Barry K."/>
            <person name="Battaglia E."/>
            <person name="Bayram O."/>
            <person name="Benocci T."/>
            <person name="Braus-Stromeyer S.A."/>
            <person name="Caldana C."/>
            <person name="Canovas D."/>
            <person name="Cerqueira G.C."/>
            <person name="Chen F."/>
            <person name="Chen W."/>
            <person name="Choi C."/>
            <person name="Clum A."/>
            <person name="Dos Santos R.A."/>
            <person name="Damasio A.R."/>
            <person name="Diallinas G."/>
            <person name="Emri T."/>
            <person name="Fekete E."/>
            <person name="Flipphi M."/>
            <person name="Freyberg S."/>
            <person name="Gallo A."/>
            <person name="Gournas C."/>
            <person name="Habgood R."/>
            <person name="Hainaut M."/>
            <person name="Harispe M.L."/>
            <person name="Henrissat B."/>
            <person name="Hilden K.S."/>
            <person name="Hope R."/>
            <person name="Hossain A."/>
            <person name="Karabika E."/>
            <person name="Karaffa L."/>
            <person name="Karanyi Z."/>
            <person name="Krasevec N."/>
            <person name="Kuo A."/>
            <person name="Kusch H."/>
            <person name="LaButti K."/>
            <person name="Lagendijk E.L."/>
            <person name="Lapidus A."/>
            <person name="Levasseur A."/>
            <person name="Lindquist E."/>
            <person name="Lipzen A."/>
            <person name="Logrieco A.F."/>
            <person name="MacCabe A."/>
            <person name="Maekelae M.R."/>
            <person name="Malavazi I."/>
            <person name="Melin P."/>
            <person name="Meyer V."/>
            <person name="Mielnichuk N."/>
            <person name="Miskei M."/>
            <person name="Molnar A.P."/>
            <person name="Mule G."/>
            <person name="Ngan C.Y."/>
            <person name="Orejas M."/>
            <person name="Orosz E."/>
            <person name="Ouedraogo J.P."/>
            <person name="Overkamp K.M."/>
            <person name="Park H.-S."/>
            <person name="Perrone G."/>
            <person name="Piumi F."/>
            <person name="Punt P.J."/>
            <person name="Ram A.F."/>
            <person name="Ramon A."/>
            <person name="Rauscher S."/>
            <person name="Record E."/>
            <person name="Riano-Pachon D.M."/>
            <person name="Robert V."/>
            <person name="Roehrig J."/>
            <person name="Ruller R."/>
            <person name="Salamov A."/>
            <person name="Salih N.S."/>
            <person name="Samson R.A."/>
            <person name="Sandor E."/>
            <person name="Sanguinetti M."/>
            <person name="Schuetze T."/>
            <person name="Sepcic K."/>
            <person name="Shelest E."/>
            <person name="Sherlock G."/>
            <person name="Sophianopoulou V."/>
            <person name="Squina F.M."/>
            <person name="Sun H."/>
            <person name="Susca A."/>
            <person name="Todd R.B."/>
            <person name="Tsang A."/>
            <person name="Unkles S.E."/>
            <person name="van de Wiele N."/>
            <person name="van Rossen-Uffink D."/>
            <person name="Oliveira J.V."/>
            <person name="Vesth T.C."/>
            <person name="Visser J."/>
            <person name="Yu J.-H."/>
            <person name="Zhou M."/>
            <person name="Andersen M.R."/>
            <person name="Archer D.B."/>
            <person name="Baker S.E."/>
            <person name="Benoit I."/>
            <person name="Brakhage A.A."/>
            <person name="Braus G.H."/>
            <person name="Fischer R."/>
            <person name="Frisvad J.C."/>
            <person name="Goldman G.H."/>
            <person name="Houbraken J."/>
            <person name="Oakley B."/>
            <person name="Pocsi I."/>
            <person name="Scazzocchio C."/>
            <person name="Seiboth B."/>
            <person name="vanKuyk P.A."/>
            <person name="Wortman J."/>
            <person name="Dyer P.S."/>
            <person name="Grigoriev I.V."/>
        </authorList>
    </citation>
    <scope>NUCLEOTIDE SEQUENCE [LARGE SCALE GENOMIC DNA]</scope>
    <source>
        <strain evidence="3">CBS 134.48</strain>
    </source>
</reference>
<dbReference type="EMBL" id="KV878203">
    <property type="protein sequence ID" value="OJI84160.1"/>
    <property type="molecule type" value="Genomic_DNA"/>
</dbReference>
<feature type="chain" id="PRO_5012815303" description="Secreted protein" evidence="1">
    <location>
        <begin position="20"/>
        <end position="71"/>
    </location>
</feature>
<evidence type="ECO:0000313" key="3">
    <source>
        <dbReference type="Proteomes" id="UP000184304"/>
    </source>
</evidence>
<organism evidence="2 3">
    <name type="scientific">Aspergillus tubingensis (strain CBS 134.48)</name>
    <dbReference type="NCBI Taxonomy" id="767770"/>
    <lineage>
        <taxon>Eukaryota</taxon>
        <taxon>Fungi</taxon>
        <taxon>Dikarya</taxon>
        <taxon>Ascomycota</taxon>
        <taxon>Pezizomycotina</taxon>
        <taxon>Eurotiomycetes</taxon>
        <taxon>Eurotiomycetidae</taxon>
        <taxon>Eurotiales</taxon>
        <taxon>Aspergillaceae</taxon>
        <taxon>Aspergillus</taxon>
        <taxon>Aspergillus subgen. Circumdati</taxon>
    </lineage>
</organism>
<dbReference type="VEuPathDB" id="FungiDB:ASPTUDRAFT_43152"/>
<gene>
    <name evidence="2" type="ORF">ASPTUDRAFT_43152</name>
</gene>
<proteinExistence type="predicted"/>
<keyword evidence="1" id="KW-0732">Signal</keyword>
<evidence type="ECO:0000256" key="1">
    <source>
        <dbReference type="SAM" id="SignalP"/>
    </source>
</evidence>
<feature type="signal peptide" evidence="1">
    <location>
        <begin position="1"/>
        <end position="19"/>
    </location>
</feature>
<protein>
    <recommendedName>
        <fullName evidence="4">Secreted protein</fullName>
    </recommendedName>
</protein>
<keyword evidence="3" id="KW-1185">Reference proteome</keyword>
<name>A0A1L9N4F8_ASPTC</name>
<sequence length="71" mass="8392">MNLYVELAVTARLLILVQSLMVSHRPGTRVNLTETQRALDRIVTRRNRNRRRAIRRRERVRARITDVVSTP</sequence>
<evidence type="ECO:0000313" key="2">
    <source>
        <dbReference type="EMBL" id="OJI84160.1"/>
    </source>
</evidence>
<dbReference type="Proteomes" id="UP000184304">
    <property type="component" value="Unassembled WGS sequence"/>
</dbReference>
<evidence type="ECO:0008006" key="4">
    <source>
        <dbReference type="Google" id="ProtNLM"/>
    </source>
</evidence>